<dbReference type="PANTHER" id="PTHR43303">
    <property type="entry name" value="NADPH DEHYDROGENASE C23G7.10C-RELATED"/>
    <property type="match status" value="1"/>
</dbReference>
<keyword evidence="5" id="KW-0560">Oxidoreductase</keyword>
<dbReference type="CDD" id="cd02932">
    <property type="entry name" value="OYE_YqiM_FMN"/>
    <property type="match status" value="1"/>
</dbReference>
<feature type="domain" description="NADH:flavin oxidoreductase/NADH oxidase N-terminal" evidence="6">
    <location>
        <begin position="4"/>
        <end position="338"/>
    </location>
</feature>
<comment type="cofactor">
    <cofactor evidence="1">
        <name>FMN</name>
        <dbReference type="ChEBI" id="CHEBI:58210"/>
    </cofactor>
</comment>
<dbReference type="STRING" id="454006.SAMN05421825_2932"/>
<dbReference type="AlphaFoldDB" id="A0A1G7SDM7"/>
<keyword evidence="3" id="KW-0288">FMN</keyword>
<dbReference type="InterPro" id="IPR001155">
    <property type="entry name" value="OxRdtase_FMN_N"/>
</dbReference>
<dbReference type="PANTHER" id="PTHR43303:SF4">
    <property type="entry name" value="NADPH DEHYDROGENASE C23G7.10C-RELATED"/>
    <property type="match status" value="1"/>
</dbReference>
<dbReference type="OrthoDB" id="9772736at2"/>
<name>A0A1G7SDM7_9FLAO</name>
<dbReference type="GO" id="GO:0010181">
    <property type="term" value="F:FMN binding"/>
    <property type="evidence" value="ECO:0007669"/>
    <property type="project" value="InterPro"/>
</dbReference>
<evidence type="ECO:0000313" key="8">
    <source>
        <dbReference type="Proteomes" id="UP000199203"/>
    </source>
</evidence>
<proteinExistence type="predicted"/>
<accession>A0A1G7SDM7</accession>
<keyword evidence="8" id="KW-1185">Reference proteome</keyword>
<keyword evidence="4" id="KW-0521">NADP</keyword>
<gene>
    <name evidence="7" type="ORF">SAMN05421825_2932</name>
</gene>
<evidence type="ECO:0000256" key="4">
    <source>
        <dbReference type="ARBA" id="ARBA00022857"/>
    </source>
</evidence>
<dbReference type="NCBIfam" id="NF010047">
    <property type="entry name" value="PRK13523.1"/>
    <property type="match status" value="1"/>
</dbReference>
<reference evidence="8" key="1">
    <citation type="submission" date="2016-10" db="EMBL/GenBank/DDBJ databases">
        <authorList>
            <person name="Varghese N."/>
            <person name="Submissions S."/>
        </authorList>
    </citation>
    <scope>NUCLEOTIDE SEQUENCE [LARGE SCALE GENOMIC DNA]</scope>
    <source>
        <strain evidence="8">DSM 19684</strain>
    </source>
</reference>
<dbReference type="Proteomes" id="UP000199203">
    <property type="component" value="Unassembled WGS sequence"/>
</dbReference>
<evidence type="ECO:0000256" key="2">
    <source>
        <dbReference type="ARBA" id="ARBA00022630"/>
    </source>
</evidence>
<evidence type="ECO:0000259" key="6">
    <source>
        <dbReference type="Pfam" id="PF00724"/>
    </source>
</evidence>
<dbReference type="Gene3D" id="3.20.20.70">
    <property type="entry name" value="Aldolase class I"/>
    <property type="match status" value="1"/>
</dbReference>
<dbReference type="GO" id="GO:0050661">
    <property type="term" value="F:NADP binding"/>
    <property type="evidence" value="ECO:0007669"/>
    <property type="project" value="InterPro"/>
</dbReference>
<dbReference type="Pfam" id="PF00724">
    <property type="entry name" value="Oxidored_FMN"/>
    <property type="match status" value="1"/>
</dbReference>
<evidence type="ECO:0000256" key="5">
    <source>
        <dbReference type="ARBA" id="ARBA00023002"/>
    </source>
</evidence>
<organism evidence="7 8">
    <name type="scientific">Epilithonimonas hungarica</name>
    <dbReference type="NCBI Taxonomy" id="454006"/>
    <lineage>
        <taxon>Bacteria</taxon>
        <taxon>Pseudomonadati</taxon>
        <taxon>Bacteroidota</taxon>
        <taxon>Flavobacteriia</taxon>
        <taxon>Flavobacteriales</taxon>
        <taxon>Weeksellaceae</taxon>
        <taxon>Chryseobacterium group</taxon>
        <taxon>Epilithonimonas</taxon>
    </lineage>
</organism>
<dbReference type="GO" id="GO:0003959">
    <property type="term" value="F:NADPH dehydrogenase activity"/>
    <property type="evidence" value="ECO:0007669"/>
    <property type="project" value="InterPro"/>
</dbReference>
<evidence type="ECO:0000256" key="1">
    <source>
        <dbReference type="ARBA" id="ARBA00001917"/>
    </source>
</evidence>
<protein>
    <submittedName>
        <fullName evidence="7">2,4-dienoyl-CoA reductase</fullName>
    </submittedName>
</protein>
<dbReference type="InterPro" id="IPR044152">
    <property type="entry name" value="YqjM-like"/>
</dbReference>
<dbReference type="InterPro" id="IPR013785">
    <property type="entry name" value="Aldolase_TIM"/>
</dbReference>
<evidence type="ECO:0000313" key="7">
    <source>
        <dbReference type="EMBL" id="SDG20529.1"/>
    </source>
</evidence>
<sequence length="356" mass="39250">MSALFSPLQIKDVQFKNRIAVSPMCQYSAEDGFANDWHLVHLGSRAVGGAGLIMMEATAVSESGRGTPADLGIWKDEHISFLKCITTFIDENDAVAGIQLIHAGRKASRNVPWKENIPLARADGGWQVYAPSAIPFGENSPVPEALTKEQIAEIVKDFGKAALRAQKAGFKVLEIHAAHGYLIHEFLSPVSNQRIDKYGGSFENRIRFLLEIIEEIHKNWPQNLPLFVRISATDWLSEGWNENDSVALAVILKTKGVDLIDCSTGGILPTVSIPVEPLYQVKFADIIKKESLIKTAAVGLITSAIEAEAIVKNEQADLVFIARELLRNPYFPIVAAQELGVDLTWPNQYARAKLRK</sequence>
<dbReference type="SUPFAM" id="SSF51395">
    <property type="entry name" value="FMN-linked oxidoreductases"/>
    <property type="match status" value="1"/>
</dbReference>
<dbReference type="RefSeq" id="WP_089874144.1">
    <property type="nucleotide sequence ID" value="NZ_FNBH01000003.1"/>
</dbReference>
<dbReference type="EMBL" id="FNBH01000003">
    <property type="protein sequence ID" value="SDG20529.1"/>
    <property type="molecule type" value="Genomic_DNA"/>
</dbReference>
<evidence type="ECO:0000256" key="3">
    <source>
        <dbReference type="ARBA" id="ARBA00022643"/>
    </source>
</evidence>
<keyword evidence="2" id="KW-0285">Flavoprotein</keyword>